<protein>
    <submittedName>
        <fullName evidence="1">Uncharacterized protein</fullName>
    </submittedName>
</protein>
<name>A0A9P8WGC2_9HYPO</name>
<dbReference type="Proteomes" id="UP000777438">
    <property type="component" value="Unassembled WGS sequence"/>
</dbReference>
<evidence type="ECO:0000313" key="2">
    <source>
        <dbReference type="Proteomes" id="UP000777438"/>
    </source>
</evidence>
<proteinExistence type="predicted"/>
<dbReference type="AlphaFoldDB" id="A0A9P8WGC2"/>
<keyword evidence="2" id="KW-1185">Reference proteome</keyword>
<sequence>MRLWASGGLRCSRSWLVWGKALRAREHEYDKPDWGLVNCRNNAGRVCVIVSASGSGWIFDDFDRALPHYLPRCSTTQVDLPTYASVAPTTDHLGLRPWVTCNSNSSQSEHIPLLNVFGSENTKENGPNIAGPDLLLSLSPTRWR</sequence>
<comment type="caution">
    <text evidence="1">The sequence shown here is derived from an EMBL/GenBank/DDBJ whole genome shotgun (WGS) entry which is preliminary data.</text>
</comment>
<reference evidence="1 2" key="1">
    <citation type="journal article" date="2021" name="Nat. Commun.">
        <title>Genetic determinants of endophytism in the Arabidopsis root mycobiome.</title>
        <authorList>
            <person name="Mesny F."/>
            <person name="Miyauchi S."/>
            <person name="Thiergart T."/>
            <person name="Pickel B."/>
            <person name="Atanasova L."/>
            <person name="Karlsson M."/>
            <person name="Huettel B."/>
            <person name="Barry K.W."/>
            <person name="Haridas S."/>
            <person name="Chen C."/>
            <person name="Bauer D."/>
            <person name="Andreopoulos W."/>
            <person name="Pangilinan J."/>
            <person name="LaButti K."/>
            <person name="Riley R."/>
            <person name="Lipzen A."/>
            <person name="Clum A."/>
            <person name="Drula E."/>
            <person name="Henrissat B."/>
            <person name="Kohler A."/>
            <person name="Grigoriev I.V."/>
            <person name="Martin F.M."/>
            <person name="Hacquard S."/>
        </authorList>
    </citation>
    <scope>NUCLEOTIDE SEQUENCE [LARGE SCALE GENOMIC DNA]</scope>
    <source>
        <strain evidence="1 2">MPI-CAGE-CH-0241</strain>
    </source>
</reference>
<dbReference type="EMBL" id="JAGPYM010000001">
    <property type="protein sequence ID" value="KAH6900202.1"/>
    <property type="molecule type" value="Genomic_DNA"/>
</dbReference>
<accession>A0A9P8WGC2</accession>
<organism evidence="1 2">
    <name type="scientific">Thelonectria olida</name>
    <dbReference type="NCBI Taxonomy" id="1576542"/>
    <lineage>
        <taxon>Eukaryota</taxon>
        <taxon>Fungi</taxon>
        <taxon>Dikarya</taxon>
        <taxon>Ascomycota</taxon>
        <taxon>Pezizomycotina</taxon>
        <taxon>Sordariomycetes</taxon>
        <taxon>Hypocreomycetidae</taxon>
        <taxon>Hypocreales</taxon>
        <taxon>Nectriaceae</taxon>
        <taxon>Thelonectria</taxon>
    </lineage>
</organism>
<gene>
    <name evidence="1" type="ORF">B0T10DRAFT_452718</name>
</gene>
<evidence type="ECO:0000313" key="1">
    <source>
        <dbReference type="EMBL" id="KAH6900202.1"/>
    </source>
</evidence>